<evidence type="ECO:0000259" key="2">
    <source>
        <dbReference type="Pfam" id="PF24626"/>
    </source>
</evidence>
<evidence type="ECO:0000313" key="3">
    <source>
        <dbReference type="EMBL" id="POM75623.1"/>
    </source>
</evidence>
<evidence type="ECO:0000256" key="1">
    <source>
        <dbReference type="SAM" id="MobiDB-lite"/>
    </source>
</evidence>
<feature type="domain" description="Tf2-1-like SH3-like" evidence="2">
    <location>
        <begin position="25"/>
        <end position="89"/>
    </location>
</feature>
<protein>
    <submittedName>
        <fullName evidence="3">Pol protein</fullName>
    </submittedName>
</protein>
<comment type="caution">
    <text evidence="3">The sequence shown here is derived from an EMBL/GenBank/DDBJ whole genome shotgun (WGS) entry which is preliminary data.</text>
</comment>
<feature type="compositionally biased region" description="Polar residues" evidence="1">
    <location>
        <begin position="103"/>
        <end position="115"/>
    </location>
</feature>
<feature type="region of interest" description="Disordered" evidence="1">
    <location>
        <begin position="86"/>
        <end position="167"/>
    </location>
</feature>
<feature type="compositionally biased region" description="Polar residues" evidence="1">
    <location>
        <begin position="126"/>
        <end position="136"/>
    </location>
</feature>
<accession>A0A2P4YCT9</accession>
<evidence type="ECO:0000313" key="4">
    <source>
        <dbReference type="Proteomes" id="UP000237271"/>
    </source>
</evidence>
<sequence>MVLAQDKQTEYSDKHRGNLSVFKEGELVLLETKNLPIKVVSSVESNKLKHRFIGPFVVLARHGAAYTIDLPKPMATHPTFYVGRLQRYHDPLGPSPRPEEGQGENSPPQNETEPSGQPELPVSKPVNDTQAGTHASHTMGVTVPSGKNLGKSYTHKPSGTNTPAAHKRAYDHAPHGLESLSLDGGGSRNSAVNAPMELMSITTKSVQNLTKDLKGPRLASLRGSLTTRSKPKGYLDRIDAISKLTDLVA</sequence>
<dbReference type="AlphaFoldDB" id="A0A2P4YCT9"/>
<keyword evidence="4" id="KW-1185">Reference proteome</keyword>
<dbReference type="EMBL" id="NCKW01003725">
    <property type="protein sequence ID" value="POM75623.1"/>
    <property type="molecule type" value="Genomic_DNA"/>
</dbReference>
<organism evidence="3 4">
    <name type="scientific">Phytophthora palmivora</name>
    <dbReference type="NCBI Taxonomy" id="4796"/>
    <lineage>
        <taxon>Eukaryota</taxon>
        <taxon>Sar</taxon>
        <taxon>Stramenopiles</taxon>
        <taxon>Oomycota</taxon>
        <taxon>Peronosporomycetes</taxon>
        <taxon>Peronosporales</taxon>
        <taxon>Peronosporaceae</taxon>
        <taxon>Phytophthora</taxon>
    </lineage>
</organism>
<dbReference type="Pfam" id="PF24626">
    <property type="entry name" value="SH3_Tf2-1"/>
    <property type="match status" value="1"/>
</dbReference>
<name>A0A2P4YCT9_9STRA</name>
<dbReference type="OrthoDB" id="116372at2759"/>
<reference evidence="3 4" key="1">
    <citation type="journal article" date="2017" name="Genome Biol. Evol.">
        <title>Phytophthora megakarya and P. palmivora, closely related causal agents of cacao black pod rot, underwent increases in genome sizes and gene numbers by different mechanisms.</title>
        <authorList>
            <person name="Ali S.S."/>
            <person name="Shao J."/>
            <person name="Lary D.J."/>
            <person name="Kronmiller B."/>
            <person name="Shen D."/>
            <person name="Strem M.D."/>
            <person name="Amoako-Attah I."/>
            <person name="Akrofi A.Y."/>
            <person name="Begoude B.A."/>
            <person name="Ten Hoopen G.M."/>
            <person name="Coulibaly K."/>
            <person name="Kebe B.I."/>
            <person name="Melnick R.L."/>
            <person name="Guiltinan M.J."/>
            <person name="Tyler B.M."/>
            <person name="Meinhardt L.W."/>
            <person name="Bailey B.A."/>
        </authorList>
    </citation>
    <scope>NUCLEOTIDE SEQUENCE [LARGE SCALE GENOMIC DNA]</scope>
    <source>
        <strain evidence="4">sbr112.9</strain>
    </source>
</reference>
<gene>
    <name evidence="3" type="ORF">PHPALM_7254</name>
</gene>
<proteinExistence type="predicted"/>
<dbReference type="InterPro" id="IPR056924">
    <property type="entry name" value="SH3_Tf2-1"/>
</dbReference>
<dbReference type="Proteomes" id="UP000237271">
    <property type="component" value="Unassembled WGS sequence"/>
</dbReference>